<keyword evidence="7" id="KW-1185">Reference proteome</keyword>
<evidence type="ECO:0000259" key="5">
    <source>
        <dbReference type="Pfam" id="PF18133"/>
    </source>
</evidence>
<evidence type="ECO:0000259" key="3">
    <source>
        <dbReference type="Pfam" id="PF01926"/>
    </source>
</evidence>
<dbReference type="SUPFAM" id="SSF52540">
    <property type="entry name" value="P-loop containing nucleoside triphosphate hydrolases"/>
    <property type="match status" value="1"/>
</dbReference>
<feature type="domain" description="Hydrogen maturase F tetramerization" evidence="5">
    <location>
        <begin position="302"/>
        <end position="417"/>
    </location>
</feature>
<dbReference type="PANTHER" id="PTHR42714">
    <property type="entry name" value="TRNA MODIFICATION GTPASE GTPBP3"/>
    <property type="match status" value="1"/>
</dbReference>
<dbReference type="InterPro" id="IPR040644">
    <property type="entry name" value="HydF_tetramer"/>
</dbReference>
<dbReference type="InterPro" id="IPR005225">
    <property type="entry name" value="Small_GTP-bd"/>
</dbReference>
<evidence type="ECO:0000259" key="4">
    <source>
        <dbReference type="Pfam" id="PF18128"/>
    </source>
</evidence>
<dbReference type="PRINTS" id="PR00326">
    <property type="entry name" value="GTP1OBG"/>
</dbReference>
<dbReference type="Pfam" id="PF01926">
    <property type="entry name" value="MMR_HSR1"/>
    <property type="match status" value="1"/>
</dbReference>
<sequence>MSLNQTPSANRIHIGIFGRRNAGKSSLLNALTSQSLSIVSPVKGTTTDPVQKTMELLPLGPVVLIDTPGLDDVGELGEKRVQKAFQALNKTDLVLLVADYSEGLSACEYDLLEAVRKKQLPCILVWNKWDLATVSSGENVCSSQKPAASGNLPAAAQNLPAAASENLPSICVSASLGWHIRELKELIGKTFPQKQQAPLIRDLVRPSDLVVLVIPIDTSAPKGRLILPQQQVIRDLLDGGAVSVVASDAELPQVLASFQKDPALVVCDSQVFHKVSPAVPLSVPLTSFSILFARYKGCLPSLAKGASFLDDLEDGSHILICEGCTHHRQCEDIGTVKLPAWIRQHTNKEFQFSFTSGTEFPADLNSYDFIIHCGSCMLPDREFQHRVRCAKDAGIPITNYGTVIAHMRGILERSLEPFQHLL</sequence>
<dbReference type="Pfam" id="PF18133">
    <property type="entry name" value="HydF_tetramer"/>
    <property type="match status" value="1"/>
</dbReference>
<organism evidence="6 7">
    <name type="scientific">Suipraeoptans intestinalis</name>
    <dbReference type="NCBI Taxonomy" id="2606628"/>
    <lineage>
        <taxon>Bacteria</taxon>
        <taxon>Bacillati</taxon>
        <taxon>Bacillota</taxon>
        <taxon>Clostridia</taxon>
        <taxon>Lachnospirales</taxon>
        <taxon>Lachnospiraceae</taxon>
        <taxon>Suipraeoptans</taxon>
    </lineage>
</organism>
<dbReference type="Proteomes" id="UP000434409">
    <property type="component" value="Unassembled WGS sequence"/>
</dbReference>
<dbReference type="InterPro" id="IPR023873">
    <property type="entry name" value="FeFe-hyd_GTPase_HydF"/>
</dbReference>
<dbReference type="GO" id="GO:0005737">
    <property type="term" value="C:cytoplasm"/>
    <property type="evidence" value="ECO:0007669"/>
    <property type="project" value="TreeGrafter"/>
</dbReference>
<name>A0A6N7V268_9FIRM</name>
<feature type="domain" description="G" evidence="3">
    <location>
        <begin position="13"/>
        <end position="128"/>
    </location>
</feature>
<dbReference type="InterPro" id="IPR027417">
    <property type="entry name" value="P-loop_NTPase"/>
</dbReference>
<evidence type="ECO:0000256" key="1">
    <source>
        <dbReference type="ARBA" id="ARBA00022741"/>
    </source>
</evidence>
<evidence type="ECO:0000313" key="7">
    <source>
        <dbReference type="Proteomes" id="UP000434409"/>
    </source>
</evidence>
<dbReference type="GO" id="GO:0002098">
    <property type="term" value="P:tRNA wobble uridine modification"/>
    <property type="evidence" value="ECO:0007669"/>
    <property type="project" value="TreeGrafter"/>
</dbReference>
<dbReference type="Gene3D" id="3.40.50.11420">
    <property type="match status" value="1"/>
</dbReference>
<keyword evidence="2" id="KW-0342">GTP-binding</keyword>
<dbReference type="GO" id="GO:0005525">
    <property type="term" value="F:GTP binding"/>
    <property type="evidence" value="ECO:0007669"/>
    <property type="project" value="UniProtKB-KW"/>
</dbReference>
<feature type="domain" description="Hydrogen maturase F dimerization" evidence="4">
    <location>
        <begin position="199"/>
        <end position="297"/>
    </location>
</feature>
<dbReference type="InterPro" id="IPR041606">
    <property type="entry name" value="HydF_dimer"/>
</dbReference>
<dbReference type="EMBL" id="VULY01000018">
    <property type="protein sequence ID" value="MSR94240.1"/>
    <property type="molecule type" value="Genomic_DNA"/>
</dbReference>
<dbReference type="Gene3D" id="3.40.50.11410">
    <property type="match status" value="1"/>
</dbReference>
<protein>
    <submittedName>
        <fullName evidence="6">[FeFe] hydrogenase H-cluster maturation GTPase HydF</fullName>
    </submittedName>
</protein>
<dbReference type="CDD" id="cd00880">
    <property type="entry name" value="Era_like"/>
    <property type="match status" value="1"/>
</dbReference>
<dbReference type="InterPro" id="IPR006073">
    <property type="entry name" value="GTP-bd"/>
</dbReference>
<dbReference type="NCBIfam" id="TIGR00231">
    <property type="entry name" value="small_GTP"/>
    <property type="match status" value="1"/>
</dbReference>
<dbReference type="Gene3D" id="3.40.50.300">
    <property type="entry name" value="P-loop containing nucleotide triphosphate hydrolases"/>
    <property type="match status" value="1"/>
</dbReference>
<evidence type="ECO:0000256" key="2">
    <source>
        <dbReference type="ARBA" id="ARBA00023134"/>
    </source>
</evidence>
<keyword evidence="1" id="KW-0547">Nucleotide-binding</keyword>
<reference evidence="6 7" key="1">
    <citation type="submission" date="2019-08" db="EMBL/GenBank/DDBJ databases">
        <title>In-depth cultivation of the pig gut microbiome towards novel bacterial diversity and tailored functional studies.</title>
        <authorList>
            <person name="Wylensek D."/>
            <person name="Hitch T.C.A."/>
            <person name="Clavel T."/>
        </authorList>
    </citation>
    <scope>NUCLEOTIDE SEQUENCE [LARGE SCALE GENOMIC DNA]</scope>
    <source>
        <strain evidence="6 7">68-1-5</strain>
    </source>
</reference>
<dbReference type="NCBIfam" id="TIGR03918">
    <property type="entry name" value="GTP_HydF"/>
    <property type="match status" value="1"/>
</dbReference>
<dbReference type="PANTHER" id="PTHR42714:SF6">
    <property type="entry name" value="TRANSLATION INITIATION FACTOR IF-2"/>
    <property type="match status" value="1"/>
</dbReference>
<dbReference type="RefSeq" id="WP_154477747.1">
    <property type="nucleotide sequence ID" value="NZ_VULY01000018.1"/>
</dbReference>
<gene>
    <name evidence="6" type="primary">hydF</name>
    <name evidence="6" type="ORF">FYJ34_08215</name>
</gene>
<dbReference type="GO" id="GO:0030488">
    <property type="term" value="P:tRNA methylation"/>
    <property type="evidence" value="ECO:0007669"/>
    <property type="project" value="TreeGrafter"/>
</dbReference>
<proteinExistence type="predicted"/>
<evidence type="ECO:0000313" key="6">
    <source>
        <dbReference type="EMBL" id="MSR94240.1"/>
    </source>
</evidence>
<comment type="caution">
    <text evidence="6">The sequence shown here is derived from an EMBL/GenBank/DDBJ whole genome shotgun (WGS) entry which is preliminary data.</text>
</comment>
<dbReference type="AlphaFoldDB" id="A0A6N7V268"/>
<accession>A0A6N7V268</accession>
<dbReference type="Pfam" id="PF18128">
    <property type="entry name" value="HydF_dimer"/>
    <property type="match status" value="1"/>
</dbReference>